<evidence type="ECO:0000259" key="6">
    <source>
        <dbReference type="PROSITE" id="PS50853"/>
    </source>
</evidence>
<evidence type="ECO:0000259" key="5">
    <source>
        <dbReference type="PROSITE" id="PS50835"/>
    </source>
</evidence>
<dbReference type="CDD" id="cd00063">
    <property type="entry name" value="FN3"/>
    <property type="match status" value="4"/>
</dbReference>
<feature type="domain" description="Fibronectin type-III" evidence="6">
    <location>
        <begin position="291"/>
        <end position="386"/>
    </location>
</feature>
<dbReference type="SUPFAM" id="SSF49265">
    <property type="entry name" value="Fibronectin type III"/>
    <property type="match status" value="2"/>
</dbReference>
<reference evidence="7" key="1">
    <citation type="submission" date="2023-03" db="EMBL/GenBank/DDBJ databases">
        <authorList>
            <person name="Steffen K."/>
            <person name="Cardenas P."/>
        </authorList>
    </citation>
    <scope>NUCLEOTIDE SEQUENCE</scope>
</reference>
<dbReference type="SUPFAM" id="SSF48726">
    <property type="entry name" value="Immunoglobulin"/>
    <property type="match status" value="3"/>
</dbReference>
<feature type="compositionally biased region" description="Acidic residues" evidence="2">
    <location>
        <begin position="901"/>
        <end position="923"/>
    </location>
</feature>
<feature type="chain" id="PRO_5041323383" evidence="4">
    <location>
        <begin position="21"/>
        <end position="923"/>
    </location>
</feature>
<feature type="domain" description="Fibronectin type-III" evidence="6">
    <location>
        <begin position="388"/>
        <end position="484"/>
    </location>
</feature>
<dbReference type="Pfam" id="PF13927">
    <property type="entry name" value="Ig_3"/>
    <property type="match status" value="2"/>
</dbReference>
<comment type="caution">
    <text evidence="7">The sequence shown here is derived from an EMBL/GenBank/DDBJ whole genome shotgun (WGS) entry which is preliminary data.</text>
</comment>
<dbReference type="AlphaFoldDB" id="A0AA35RXQ4"/>
<dbReference type="SMART" id="SM00409">
    <property type="entry name" value="IG"/>
    <property type="match status" value="3"/>
</dbReference>
<dbReference type="Gene3D" id="2.60.40.10">
    <property type="entry name" value="Immunoglobulins"/>
    <property type="match status" value="7"/>
</dbReference>
<evidence type="ECO:0000256" key="2">
    <source>
        <dbReference type="SAM" id="MobiDB-lite"/>
    </source>
</evidence>
<accession>A0AA35RXQ4</accession>
<feature type="domain" description="Fibronectin type-III" evidence="6">
    <location>
        <begin position="582"/>
        <end position="683"/>
    </location>
</feature>
<dbReference type="InterPro" id="IPR013783">
    <property type="entry name" value="Ig-like_fold"/>
</dbReference>
<evidence type="ECO:0000313" key="8">
    <source>
        <dbReference type="Proteomes" id="UP001174909"/>
    </source>
</evidence>
<sequence length="923" mass="98813">MAGVLVIVYCFLLAVSCSSGQQDCSETRTITRLQFFTVPPGTVCFQCDFGSGVAADSVFQLDNSAVGEEAGTVQNGVLAVFAAENVFQTTISTSLSCISGNTRLTAHIFLESLAPPQVPSAVSVREGETLTLACDVTNSNPLPTVSWITAEEDVISGNTVEINDIQRSQAGNYICVATAEDGSTQSSTTVVTVTFAPEITADEEGLVKFPLNGTLHLSCSFQSVPAPDSAKWTHNGTQLLSTLVTLTASTTTLTRTNLQANGGGAYACSASNEVGSDTATTFVRIQLPSDPVSDLEVIERATDSLTLSWTNPHFTGFASITSFRVIITGGGPEGSEAFGGDETLTEYTVSSLSPLSFYTISLSAVNDAGLQSLPVIVQESTRSLRLPVIEEPVIIVVNSTAILLQWQSPRYDPATTYPVTSYQLTYIKQGGRETPTNRSLPLQPTSVTVGNLAKGTVYVFTLAPVNTAGPGATFTYEPTETFIDPPSPPREVTAESPNPFTIQLSWSPPSSDGGRPIGEYRIQVFTSGEYSSTYNLPGSAETYDITELSQNTSYEIRITAVNADNQESNYVAVMQTTAPVGDPQPPVLDAFSAARVGNTMAEISWDTPGGFPNRYIIQIRASSQNKWNMTINFTISVQLLPSRQTFVFKDLQPLTAYSVRIQSENVKGLSEFTEIFTFKTYGDVEISGDEAVSVGSTLSLGCGLEGADSSDSNINYTWSSTNGPLPPRASVGEVDGVLVIQDVRREDGGVYTCTANGVSGNITVEVSRSSNLSLVGIVAGSAGGGILITLIVCTVLCIVWCYRRSNSKVVVDDIDSPPVMDRCSHIYECLPLSNAGPVYNNPITFMPNKAYGVGLNKNLKEVELAKSCDDVYVEVQAGVRRQPEMIYDLAVHNPMQTKAEESEEDYDEAYDPESDLEEACTNM</sequence>
<dbReference type="InterPro" id="IPR036116">
    <property type="entry name" value="FN3_sf"/>
</dbReference>
<feature type="domain" description="Ig-like" evidence="5">
    <location>
        <begin position="116"/>
        <end position="191"/>
    </location>
</feature>
<feature type="domain" description="Fibronectin type-III" evidence="6">
    <location>
        <begin position="485"/>
        <end position="581"/>
    </location>
</feature>
<name>A0AA35RXQ4_GEOBA</name>
<dbReference type="SMART" id="SM00408">
    <property type="entry name" value="IGc2"/>
    <property type="match status" value="3"/>
</dbReference>
<dbReference type="EMBL" id="CASHTH010001767">
    <property type="protein sequence ID" value="CAI8019634.1"/>
    <property type="molecule type" value="Genomic_DNA"/>
</dbReference>
<dbReference type="Pfam" id="PF00041">
    <property type="entry name" value="fn3"/>
    <property type="match status" value="4"/>
</dbReference>
<evidence type="ECO:0000256" key="1">
    <source>
        <dbReference type="ARBA" id="ARBA00022737"/>
    </source>
</evidence>
<dbReference type="InterPro" id="IPR050964">
    <property type="entry name" value="Striated_Muscle_Regulatory"/>
</dbReference>
<keyword evidence="4" id="KW-0732">Signal</keyword>
<feature type="domain" description="Ig-like" evidence="5">
    <location>
        <begin position="695"/>
        <end position="769"/>
    </location>
</feature>
<dbReference type="PROSITE" id="PS50835">
    <property type="entry name" value="IG_LIKE"/>
    <property type="match status" value="3"/>
</dbReference>
<dbReference type="Pfam" id="PF13895">
    <property type="entry name" value="Ig_2"/>
    <property type="match status" value="1"/>
</dbReference>
<keyword evidence="1" id="KW-0677">Repeat</keyword>
<keyword evidence="3" id="KW-0812">Transmembrane</keyword>
<dbReference type="PANTHER" id="PTHR13817:SF73">
    <property type="entry name" value="FIBRONECTIN TYPE-III DOMAIN-CONTAINING PROTEIN"/>
    <property type="match status" value="1"/>
</dbReference>
<dbReference type="PROSITE" id="PS50853">
    <property type="entry name" value="FN3"/>
    <property type="match status" value="4"/>
</dbReference>
<feature type="signal peptide" evidence="4">
    <location>
        <begin position="1"/>
        <end position="20"/>
    </location>
</feature>
<dbReference type="Proteomes" id="UP001174909">
    <property type="component" value="Unassembled WGS sequence"/>
</dbReference>
<dbReference type="InterPro" id="IPR036179">
    <property type="entry name" value="Ig-like_dom_sf"/>
</dbReference>
<feature type="region of interest" description="Disordered" evidence="2">
    <location>
        <begin position="897"/>
        <end position="923"/>
    </location>
</feature>
<evidence type="ECO:0000313" key="7">
    <source>
        <dbReference type="EMBL" id="CAI8019634.1"/>
    </source>
</evidence>
<dbReference type="PANTHER" id="PTHR13817">
    <property type="entry name" value="TITIN"/>
    <property type="match status" value="1"/>
</dbReference>
<dbReference type="InterPro" id="IPR003598">
    <property type="entry name" value="Ig_sub2"/>
</dbReference>
<keyword evidence="3" id="KW-1133">Transmembrane helix</keyword>
<keyword evidence="8" id="KW-1185">Reference proteome</keyword>
<proteinExistence type="predicted"/>
<evidence type="ECO:0000256" key="3">
    <source>
        <dbReference type="SAM" id="Phobius"/>
    </source>
</evidence>
<feature type="transmembrane region" description="Helical" evidence="3">
    <location>
        <begin position="774"/>
        <end position="802"/>
    </location>
</feature>
<protein>
    <submittedName>
        <fullName evidence="7">Titin</fullName>
    </submittedName>
</protein>
<gene>
    <name evidence="7" type="ORF">GBAR_LOCUS11790</name>
</gene>
<dbReference type="SMART" id="SM00060">
    <property type="entry name" value="FN3"/>
    <property type="match status" value="4"/>
</dbReference>
<dbReference type="InterPro" id="IPR007110">
    <property type="entry name" value="Ig-like_dom"/>
</dbReference>
<dbReference type="CDD" id="cd00096">
    <property type="entry name" value="Ig"/>
    <property type="match status" value="1"/>
</dbReference>
<keyword evidence="3" id="KW-0472">Membrane</keyword>
<dbReference type="InterPro" id="IPR003599">
    <property type="entry name" value="Ig_sub"/>
</dbReference>
<evidence type="ECO:0000256" key="4">
    <source>
        <dbReference type="SAM" id="SignalP"/>
    </source>
</evidence>
<organism evidence="7 8">
    <name type="scientific">Geodia barretti</name>
    <name type="common">Barrett's horny sponge</name>
    <dbReference type="NCBI Taxonomy" id="519541"/>
    <lineage>
        <taxon>Eukaryota</taxon>
        <taxon>Metazoa</taxon>
        <taxon>Porifera</taxon>
        <taxon>Demospongiae</taxon>
        <taxon>Heteroscleromorpha</taxon>
        <taxon>Tetractinellida</taxon>
        <taxon>Astrophorina</taxon>
        <taxon>Geodiidae</taxon>
        <taxon>Geodia</taxon>
    </lineage>
</organism>
<dbReference type="InterPro" id="IPR003961">
    <property type="entry name" value="FN3_dom"/>
</dbReference>
<feature type="domain" description="Ig-like" evidence="5">
    <location>
        <begin position="197"/>
        <end position="286"/>
    </location>
</feature>